<dbReference type="Proteomes" id="UP000636800">
    <property type="component" value="Chromosome 7"/>
</dbReference>
<protein>
    <submittedName>
        <fullName evidence="1">Uncharacterized protein</fullName>
    </submittedName>
</protein>
<gene>
    <name evidence="1" type="ORF">HPP92_015826</name>
</gene>
<organism evidence="1 2">
    <name type="scientific">Vanilla planifolia</name>
    <name type="common">Vanilla</name>
    <dbReference type="NCBI Taxonomy" id="51239"/>
    <lineage>
        <taxon>Eukaryota</taxon>
        <taxon>Viridiplantae</taxon>
        <taxon>Streptophyta</taxon>
        <taxon>Embryophyta</taxon>
        <taxon>Tracheophyta</taxon>
        <taxon>Spermatophyta</taxon>
        <taxon>Magnoliopsida</taxon>
        <taxon>Liliopsida</taxon>
        <taxon>Asparagales</taxon>
        <taxon>Orchidaceae</taxon>
        <taxon>Vanilloideae</taxon>
        <taxon>Vanilleae</taxon>
        <taxon>Vanilla</taxon>
    </lineage>
</organism>
<proteinExistence type="predicted"/>
<name>A0A835QQ72_VANPL</name>
<evidence type="ECO:0000313" key="1">
    <source>
        <dbReference type="EMBL" id="KAG0473969.1"/>
    </source>
</evidence>
<dbReference type="EMBL" id="JADCNL010000007">
    <property type="protein sequence ID" value="KAG0473969.1"/>
    <property type="molecule type" value="Genomic_DNA"/>
</dbReference>
<accession>A0A835QQ72</accession>
<sequence length="53" mass="6013">MPTGLNKGLMLLARIVDTDEEVLKTRIIKAVVNKLVDYQGQRITQSDLHSIYN</sequence>
<evidence type="ECO:0000313" key="2">
    <source>
        <dbReference type="Proteomes" id="UP000636800"/>
    </source>
</evidence>
<dbReference type="AlphaFoldDB" id="A0A835QQ72"/>
<keyword evidence="2" id="KW-1185">Reference proteome</keyword>
<comment type="caution">
    <text evidence="1">The sequence shown here is derived from an EMBL/GenBank/DDBJ whole genome shotgun (WGS) entry which is preliminary data.</text>
</comment>
<reference evidence="1 2" key="1">
    <citation type="journal article" date="2020" name="Nat. Food">
        <title>A phased Vanilla planifolia genome enables genetic improvement of flavour and production.</title>
        <authorList>
            <person name="Hasing T."/>
            <person name="Tang H."/>
            <person name="Brym M."/>
            <person name="Khazi F."/>
            <person name="Huang T."/>
            <person name="Chambers A.H."/>
        </authorList>
    </citation>
    <scope>NUCLEOTIDE SEQUENCE [LARGE SCALE GENOMIC DNA]</scope>
    <source>
        <tissue evidence="1">Leaf</tissue>
    </source>
</reference>
<dbReference type="OrthoDB" id="667051at2759"/>